<dbReference type="InterPro" id="IPR050624">
    <property type="entry name" value="HTH-type_Tx_Regulator"/>
</dbReference>
<dbReference type="InterPro" id="IPR009057">
    <property type="entry name" value="Homeodomain-like_sf"/>
</dbReference>
<dbReference type="EMBL" id="JQCQ01000014">
    <property type="protein sequence ID" value="KRO25209.1"/>
    <property type="molecule type" value="Genomic_DNA"/>
</dbReference>
<feature type="DNA-binding region" description="H-T-H motif" evidence="2">
    <location>
        <begin position="26"/>
        <end position="45"/>
    </location>
</feature>
<keyword evidence="5" id="KW-1185">Reference proteome</keyword>
<dbReference type="PROSITE" id="PS50977">
    <property type="entry name" value="HTH_TETR_2"/>
    <property type="match status" value="1"/>
</dbReference>
<organism evidence="4 5">
    <name type="scientific">Pediococcus argentinicus</name>
    <dbReference type="NCBI Taxonomy" id="480391"/>
    <lineage>
        <taxon>Bacteria</taxon>
        <taxon>Bacillati</taxon>
        <taxon>Bacillota</taxon>
        <taxon>Bacilli</taxon>
        <taxon>Lactobacillales</taxon>
        <taxon>Lactobacillaceae</taxon>
        <taxon>Pediococcus</taxon>
    </lineage>
</organism>
<dbReference type="PATRIC" id="fig|480391.4.peg.341"/>
<reference evidence="4 5" key="1">
    <citation type="journal article" date="2015" name="Genome Announc.">
        <title>Expanding the biotechnology potential of lactobacilli through comparative genomics of 213 strains and associated genera.</title>
        <authorList>
            <person name="Sun Z."/>
            <person name="Harris H.M."/>
            <person name="McCann A."/>
            <person name="Guo C."/>
            <person name="Argimon S."/>
            <person name="Zhang W."/>
            <person name="Yang X."/>
            <person name="Jeffery I.B."/>
            <person name="Cooney J.C."/>
            <person name="Kagawa T.F."/>
            <person name="Liu W."/>
            <person name="Song Y."/>
            <person name="Salvetti E."/>
            <person name="Wrobel A."/>
            <person name="Rasinkangas P."/>
            <person name="Parkhill J."/>
            <person name="Rea M.C."/>
            <person name="O'Sullivan O."/>
            <person name="Ritari J."/>
            <person name="Douillard F.P."/>
            <person name="Paul Ross R."/>
            <person name="Yang R."/>
            <person name="Briner A.E."/>
            <person name="Felis G.E."/>
            <person name="de Vos W.M."/>
            <person name="Barrangou R."/>
            <person name="Klaenhammer T.R."/>
            <person name="Caufield P.W."/>
            <person name="Cui Y."/>
            <person name="Zhang H."/>
            <person name="O'Toole P.W."/>
        </authorList>
    </citation>
    <scope>NUCLEOTIDE SEQUENCE [LARGE SCALE GENOMIC DNA]</scope>
    <source>
        <strain evidence="4 5">DSM 23026</strain>
    </source>
</reference>
<comment type="caution">
    <text evidence="4">The sequence shown here is derived from an EMBL/GenBank/DDBJ whole genome shotgun (WGS) entry which is preliminary data.</text>
</comment>
<name>A0A0R2NHD7_9LACO</name>
<gene>
    <name evidence="4" type="ORF">IV88_GL000337</name>
</gene>
<dbReference type="GO" id="GO:0003677">
    <property type="term" value="F:DNA binding"/>
    <property type="evidence" value="ECO:0007669"/>
    <property type="project" value="UniProtKB-UniRule"/>
</dbReference>
<dbReference type="PANTHER" id="PTHR43479">
    <property type="entry name" value="ACREF/ENVCD OPERON REPRESSOR-RELATED"/>
    <property type="match status" value="1"/>
</dbReference>
<evidence type="ECO:0000256" key="1">
    <source>
        <dbReference type="ARBA" id="ARBA00023125"/>
    </source>
</evidence>
<dbReference type="Proteomes" id="UP000051249">
    <property type="component" value="Unassembled WGS sequence"/>
</dbReference>
<proteinExistence type="predicted"/>
<accession>A0A0R2NHD7</accession>
<dbReference type="Gene3D" id="1.10.357.10">
    <property type="entry name" value="Tetracycline Repressor, domain 2"/>
    <property type="match status" value="1"/>
</dbReference>
<dbReference type="InterPro" id="IPR039532">
    <property type="entry name" value="TetR_C_Firmicutes"/>
</dbReference>
<dbReference type="PANTHER" id="PTHR43479:SF7">
    <property type="entry name" value="TETR-FAMILY TRANSCRIPTIONAL REGULATOR"/>
    <property type="match status" value="1"/>
</dbReference>
<dbReference type="Pfam" id="PF14278">
    <property type="entry name" value="TetR_C_8"/>
    <property type="match status" value="1"/>
</dbReference>
<evidence type="ECO:0000313" key="4">
    <source>
        <dbReference type="EMBL" id="KRO25209.1"/>
    </source>
</evidence>
<evidence type="ECO:0000256" key="2">
    <source>
        <dbReference type="PROSITE-ProRule" id="PRU00335"/>
    </source>
</evidence>
<evidence type="ECO:0000259" key="3">
    <source>
        <dbReference type="PROSITE" id="PS50977"/>
    </source>
</evidence>
<sequence length="192" mass="22748">MDRTTCEQIVDATKRLVLHQDFGQVSVVTICKEAGISRQTFYDYFHDKYDVLAWIYQNDVQKITVNAKYQDWQTILKQMLAYFEQERTLYQKMFQITGQNAPDQVIHDHLMDLICSIFNDLRDRKVLMVHTNYCDFVRDLLSTATANEVKSWILSSHPRSLKQETEMLEIYIEDGINGLLLRLKQVYPERVR</sequence>
<dbReference type="AlphaFoldDB" id="A0A0R2NHD7"/>
<dbReference type="RefSeq" id="WP_057799237.1">
    <property type="nucleotide sequence ID" value="NZ_BJZZ01000013.1"/>
</dbReference>
<evidence type="ECO:0000313" key="5">
    <source>
        <dbReference type="Proteomes" id="UP000051249"/>
    </source>
</evidence>
<dbReference type="SUPFAM" id="SSF46689">
    <property type="entry name" value="Homeodomain-like"/>
    <property type="match status" value="1"/>
</dbReference>
<protein>
    <submittedName>
        <fullName evidence="4">TetR family transcriptional regulator</fullName>
    </submittedName>
</protein>
<feature type="domain" description="HTH tetR-type" evidence="3">
    <location>
        <begin position="3"/>
        <end position="63"/>
    </location>
</feature>
<dbReference type="InterPro" id="IPR001647">
    <property type="entry name" value="HTH_TetR"/>
</dbReference>
<dbReference type="Pfam" id="PF00440">
    <property type="entry name" value="TetR_N"/>
    <property type="match status" value="1"/>
</dbReference>
<keyword evidence="1 2" id="KW-0238">DNA-binding</keyword>